<evidence type="ECO:0000256" key="1">
    <source>
        <dbReference type="SAM" id="MobiDB-lite"/>
    </source>
</evidence>
<keyword evidence="3" id="KW-1185">Reference proteome</keyword>
<dbReference type="EMBL" id="JYDI01000232">
    <property type="protein sequence ID" value="KRY47727.1"/>
    <property type="molecule type" value="Genomic_DNA"/>
</dbReference>
<reference evidence="2 3" key="1">
    <citation type="submission" date="2015-01" db="EMBL/GenBank/DDBJ databases">
        <title>Evolution of Trichinella species and genotypes.</title>
        <authorList>
            <person name="Korhonen P.K."/>
            <person name="Edoardo P."/>
            <person name="Giuseppe L.R."/>
            <person name="Gasser R.B."/>
        </authorList>
    </citation>
    <scope>NUCLEOTIDE SEQUENCE [LARGE SCALE GENOMIC DNA]</scope>
    <source>
        <strain evidence="2">ISS120</strain>
    </source>
</reference>
<name>A0A0V1CEF1_TRIBR</name>
<protein>
    <submittedName>
        <fullName evidence="2">Uncharacterized protein</fullName>
    </submittedName>
</protein>
<feature type="compositionally biased region" description="Polar residues" evidence="1">
    <location>
        <begin position="98"/>
        <end position="107"/>
    </location>
</feature>
<evidence type="ECO:0000313" key="3">
    <source>
        <dbReference type="Proteomes" id="UP000054653"/>
    </source>
</evidence>
<comment type="caution">
    <text evidence="2">The sequence shown here is derived from an EMBL/GenBank/DDBJ whole genome shotgun (WGS) entry which is preliminary data.</text>
</comment>
<dbReference type="AlphaFoldDB" id="A0A0V1CEF1"/>
<evidence type="ECO:0000313" key="2">
    <source>
        <dbReference type="EMBL" id="KRY47727.1"/>
    </source>
</evidence>
<feature type="region of interest" description="Disordered" evidence="1">
    <location>
        <begin position="40"/>
        <end position="107"/>
    </location>
</feature>
<accession>A0A0V1CEF1</accession>
<sequence length="107" mass="11712">MSPVGPMLCERGVPCAQCKAKQKSARVQQQYTSLRTARQRPMNACERGGGPVGNWHATGQRAVSRVNNRRQRSVSGEACSRAVGKVTRSQRTSEVRSQKQSVCGHSE</sequence>
<dbReference type="Proteomes" id="UP000054653">
    <property type="component" value="Unassembled WGS sequence"/>
</dbReference>
<organism evidence="2 3">
    <name type="scientific">Trichinella britovi</name>
    <name type="common">Parasitic roundworm</name>
    <dbReference type="NCBI Taxonomy" id="45882"/>
    <lineage>
        <taxon>Eukaryota</taxon>
        <taxon>Metazoa</taxon>
        <taxon>Ecdysozoa</taxon>
        <taxon>Nematoda</taxon>
        <taxon>Enoplea</taxon>
        <taxon>Dorylaimia</taxon>
        <taxon>Trichinellida</taxon>
        <taxon>Trichinellidae</taxon>
        <taxon>Trichinella</taxon>
    </lineage>
</organism>
<proteinExistence type="predicted"/>
<gene>
    <name evidence="2" type="ORF">T03_13915</name>
</gene>